<dbReference type="InterPro" id="IPR037066">
    <property type="entry name" value="Plug_dom_sf"/>
</dbReference>
<dbReference type="EMBL" id="MCAQ01000002">
    <property type="protein sequence ID" value="RKF41001.1"/>
    <property type="molecule type" value="Genomic_DNA"/>
</dbReference>
<dbReference type="SUPFAM" id="SSF49464">
    <property type="entry name" value="Carboxypeptidase regulatory domain-like"/>
    <property type="match status" value="1"/>
</dbReference>
<sequence length="795" mass="90521">MSKFKVIGLLLFLTLSFPSFSQQLAQIEGSIKNSAKEAIEGATILQKGTNKGAKANRTGSFILKHVPFGNHEFIISALGYKTLTLKLEVNKSTEILKEITLSTESNSLDEVQVEGKTVSKRIKESGFNVNVIETKQYANTNSDINQILNRSTGVKIREQGGLGSRYSFSLNGLSGNNIKFFIDGVPIESFGSGMSLNNMPVNIAERIEVYKGVVPAHLGSDALGGAINIVTNRDYKKSLDFSYSIGSFNTHRAAMSAGYKHPKNGLMINLNSYYNFSNNNYLMRTNPKAGVYLKAPIPPKNELFDTLQSARRFHDDYRSFMTQVEVGISNKKWADIAVLGLTYNDVCDQQQTAATQERVLGHVFSKSHTFTPSLRYRKDKFLFENLSATVYANYSRGENIITDTSSRTYYFWNGIATEYSPNAGELNSYKSITHQKINNSFSQANLNYKLSASHLFNFNYNLNTNKRENYNEIDPYNDFYNITNQIYRTTIGLNYQQILWKERLNNSFFIKEYGLSGKTNTAGKTSKNYFGYGAVTNIKLDASYGIKLSYEHAYQLPTFTELFGDGLNVMANEKLKPANSDNYNLNFYYGTTFGNHHLNVDASTYYRNVKDYIIQKSYDTPQGQKQLADNEGGVKVNGIDFEVKYGYKSNFMAVLNMSYYNAVDREKYDKNNREKITYKNRTPNEPWLFGNLDISYGRNNLFSAKDNRIQLNYYLQFVNNYSLSWSKLAEKSTKDYIPAQWLHNIAATYSFNNNTYNITVEGKNLTDQIAYDIFKQQRPGRSVYLKLRYLIRSSH</sequence>
<dbReference type="InterPro" id="IPR036942">
    <property type="entry name" value="Beta-barrel_TonB_sf"/>
</dbReference>
<keyword evidence="2 8" id="KW-0813">Transport</keyword>
<keyword evidence="7 8" id="KW-0998">Cell outer membrane</keyword>
<evidence type="ECO:0000256" key="9">
    <source>
        <dbReference type="SAM" id="SignalP"/>
    </source>
</evidence>
<evidence type="ECO:0000256" key="8">
    <source>
        <dbReference type="PROSITE-ProRule" id="PRU01360"/>
    </source>
</evidence>
<evidence type="ECO:0000313" key="11">
    <source>
        <dbReference type="EMBL" id="RKF41001.1"/>
    </source>
</evidence>
<evidence type="ECO:0000256" key="3">
    <source>
        <dbReference type="ARBA" id="ARBA00022452"/>
    </source>
</evidence>
<evidence type="ECO:0000256" key="1">
    <source>
        <dbReference type="ARBA" id="ARBA00004571"/>
    </source>
</evidence>
<dbReference type="PANTHER" id="PTHR30069">
    <property type="entry name" value="TONB-DEPENDENT OUTER MEMBRANE RECEPTOR"/>
    <property type="match status" value="1"/>
</dbReference>
<dbReference type="InterPro" id="IPR012910">
    <property type="entry name" value="Plug_dom"/>
</dbReference>
<evidence type="ECO:0000313" key="12">
    <source>
        <dbReference type="Proteomes" id="UP000286402"/>
    </source>
</evidence>
<gene>
    <name evidence="11" type="ORF">BCY89_21495</name>
</gene>
<comment type="caution">
    <text evidence="11">The sequence shown here is derived from an EMBL/GenBank/DDBJ whole genome shotgun (WGS) entry which is preliminary data.</text>
</comment>
<dbReference type="GO" id="GO:0044718">
    <property type="term" value="P:siderophore transmembrane transport"/>
    <property type="evidence" value="ECO:0007669"/>
    <property type="project" value="TreeGrafter"/>
</dbReference>
<organism evidence="11 12">
    <name type="scientific">Sphingobacterium siyangense</name>
    <dbReference type="NCBI Taxonomy" id="459529"/>
    <lineage>
        <taxon>Bacteria</taxon>
        <taxon>Pseudomonadati</taxon>
        <taxon>Bacteroidota</taxon>
        <taxon>Sphingobacteriia</taxon>
        <taxon>Sphingobacteriales</taxon>
        <taxon>Sphingobacteriaceae</taxon>
        <taxon>Sphingobacterium</taxon>
    </lineage>
</organism>
<dbReference type="GO" id="GO:0009279">
    <property type="term" value="C:cell outer membrane"/>
    <property type="evidence" value="ECO:0007669"/>
    <property type="project" value="UniProtKB-SubCell"/>
</dbReference>
<comment type="subcellular location">
    <subcellularLocation>
        <location evidence="1 8">Cell outer membrane</location>
        <topology evidence="1 8">Multi-pass membrane protein</topology>
    </subcellularLocation>
</comment>
<reference evidence="11 12" key="1">
    <citation type="submission" date="2016-07" db="EMBL/GenBank/DDBJ databases">
        <title>Genome analysis of Sphingobacterium siyangense T12B17.</title>
        <authorList>
            <person name="Xu D."/>
            <person name="Su Y."/>
            <person name="Zheng S."/>
        </authorList>
    </citation>
    <scope>NUCLEOTIDE SEQUENCE [LARGE SCALE GENOMIC DNA]</scope>
    <source>
        <strain evidence="11 12">T12B17</strain>
    </source>
</reference>
<keyword evidence="12" id="KW-1185">Reference proteome</keyword>
<accession>A0A420G720</accession>
<evidence type="ECO:0000256" key="4">
    <source>
        <dbReference type="ARBA" id="ARBA00022692"/>
    </source>
</evidence>
<evidence type="ECO:0000259" key="10">
    <source>
        <dbReference type="Pfam" id="PF07715"/>
    </source>
</evidence>
<dbReference type="Gene3D" id="2.60.40.1120">
    <property type="entry name" value="Carboxypeptidase-like, regulatory domain"/>
    <property type="match status" value="1"/>
</dbReference>
<dbReference type="Pfam" id="PF07715">
    <property type="entry name" value="Plug"/>
    <property type="match status" value="1"/>
</dbReference>
<dbReference type="GO" id="GO:0015344">
    <property type="term" value="F:siderophore uptake transmembrane transporter activity"/>
    <property type="evidence" value="ECO:0007669"/>
    <property type="project" value="TreeGrafter"/>
</dbReference>
<evidence type="ECO:0000256" key="7">
    <source>
        <dbReference type="ARBA" id="ARBA00023237"/>
    </source>
</evidence>
<feature type="signal peptide" evidence="9">
    <location>
        <begin position="1"/>
        <end position="21"/>
    </location>
</feature>
<dbReference type="RefSeq" id="WP_120333082.1">
    <property type="nucleotide sequence ID" value="NZ_MCAQ01000002.1"/>
</dbReference>
<dbReference type="InterPro" id="IPR008969">
    <property type="entry name" value="CarboxyPept-like_regulatory"/>
</dbReference>
<keyword evidence="6 8" id="KW-0472">Membrane</keyword>
<evidence type="ECO:0000256" key="5">
    <source>
        <dbReference type="ARBA" id="ARBA00022729"/>
    </source>
</evidence>
<dbReference type="InterPro" id="IPR039426">
    <property type="entry name" value="TonB-dep_rcpt-like"/>
</dbReference>
<dbReference type="Proteomes" id="UP000286402">
    <property type="component" value="Unassembled WGS sequence"/>
</dbReference>
<keyword evidence="3 8" id="KW-1134">Transmembrane beta strand</keyword>
<proteinExistence type="inferred from homology"/>
<name>A0A420G720_9SPHI</name>
<dbReference type="Pfam" id="PF13715">
    <property type="entry name" value="CarbopepD_reg_2"/>
    <property type="match status" value="1"/>
</dbReference>
<dbReference type="AlphaFoldDB" id="A0A420G720"/>
<dbReference type="PANTHER" id="PTHR30069:SF29">
    <property type="entry name" value="HEMOGLOBIN AND HEMOGLOBIN-HAPTOGLOBIN-BINDING PROTEIN 1-RELATED"/>
    <property type="match status" value="1"/>
</dbReference>
<protein>
    <submittedName>
        <fullName evidence="11">Energy transducer TonB</fullName>
    </submittedName>
</protein>
<feature type="domain" description="TonB-dependent receptor plug" evidence="10">
    <location>
        <begin position="123"/>
        <end position="226"/>
    </location>
</feature>
<evidence type="ECO:0000256" key="6">
    <source>
        <dbReference type="ARBA" id="ARBA00023136"/>
    </source>
</evidence>
<evidence type="ECO:0000256" key="2">
    <source>
        <dbReference type="ARBA" id="ARBA00022448"/>
    </source>
</evidence>
<dbReference type="Gene3D" id="2.170.130.10">
    <property type="entry name" value="TonB-dependent receptor, plug domain"/>
    <property type="match status" value="1"/>
</dbReference>
<keyword evidence="4 8" id="KW-0812">Transmembrane</keyword>
<comment type="similarity">
    <text evidence="8">Belongs to the TonB-dependent receptor family.</text>
</comment>
<feature type="chain" id="PRO_5019357053" evidence="9">
    <location>
        <begin position="22"/>
        <end position="795"/>
    </location>
</feature>
<dbReference type="SUPFAM" id="SSF56935">
    <property type="entry name" value="Porins"/>
    <property type="match status" value="1"/>
</dbReference>
<dbReference type="PROSITE" id="PS52016">
    <property type="entry name" value="TONB_DEPENDENT_REC_3"/>
    <property type="match status" value="1"/>
</dbReference>
<keyword evidence="5 9" id="KW-0732">Signal</keyword>
<dbReference type="Gene3D" id="2.40.170.20">
    <property type="entry name" value="TonB-dependent receptor, beta-barrel domain"/>
    <property type="match status" value="1"/>
</dbReference>